<dbReference type="AlphaFoldDB" id="A0A1H0E7P4"/>
<protein>
    <submittedName>
        <fullName evidence="2">Uncharacterized protein</fullName>
    </submittedName>
</protein>
<dbReference type="EMBL" id="FNIE01000005">
    <property type="protein sequence ID" value="SDN78430.1"/>
    <property type="molecule type" value="Genomic_DNA"/>
</dbReference>
<evidence type="ECO:0000313" key="3">
    <source>
        <dbReference type="Proteomes" id="UP000199341"/>
    </source>
</evidence>
<keyword evidence="3" id="KW-1185">Reference proteome</keyword>
<dbReference type="Proteomes" id="UP000199341">
    <property type="component" value="Unassembled WGS sequence"/>
</dbReference>
<gene>
    <name evidence="2" type="ORF">SAMN05216259_105506</name>
</gene>
<feature type="transmembrane region" description="Helical" evidence="1">
    <location>
        <begin position="15"/>
        <end position="37"/>
    </location>
</feature>
<dbReference type="STRING" id="310781.SAMN05216259_105506"/>
<dbReference type="InterPro" id="IPR049750">
    <property type="entry name" value="SGM_5486-like-assoc"/>
</dbReference>
<name>A0A1H0E7P4_9ACTN</name>
<keyword evidence="1" id="KW-1133">Transmembrane helix</keyword>
<keyword evidence="1" id="KW-0812">Transmembrane</keyword>
<reference evidence="2 3" key="1">
    <citation type="submission" date="2016-10" db="EMBL/GenBank/DDBJ databases">
        <authorList>
            <person name="de Groot N.N."/>
        </authorList>
    </citation>
    <scope>NUCLEOTIDE SEQUENCE [LARGE SCALE GENOMIC DNA]</scope>
    <source>
        <strain evidence="2 3">CGMCC 4.2022</strain>
    </source>
</reference>
<evidence type="ECO:0000313" key="2">
    <source>
        <dbReference type="EMBL" id="SDN78430.1"/>
    </source>
</evidence>
<accession>A0A1H0E7P4</accession>
<organism evidence="2 3">
    <name type="scientific">Actinacidiphila guanduensis</name>
    <dbReference type="NCBI Taxonomy" id="310781"/>
    <lineage>
        <taxon>Bacteria</taxon>
        <taxon>Bacillati</taxon>
        <taxon>Actinomycetota</taxon>
        <taxon>Actinomycetes</taxon>
        <taxon>Kitasatosporales</taxon>
        <taxon>Streptomycetaceae</taxon>
        <taxon>Actinacidiphila</taxon>
    </lineage>
</organism>
<proteinExistence type="predicted"/>
<dbReference type="RefSeq" id="WP_265737033.1">
    <property type="nucleotide sequence ID" value="NZ_FNIE01000005.1"/>
</dbReference>
<keyword evidence="1" id="KW-0472">Membrane</keyword>
<dbReference type="NCBIfam" id="NF040912">
    <property type="entry name" value="SGM_5486_fam"/>
    <property type="match status" value="1"/>
</dbReference>
<sequence length="40" mass="4264">MPVLEPNPPQPHRRLLIVFGLMMGVPAIVAVVATIAARMG</sequence>
<evidence type="ECO:0000256" key="1">
    <source>
        <dbReference type="SAM" id="Phobius"/>
    </source>
</evidence>